<dbReference type="EMBL" id="BAND01000016">
    <property type="protein sequence ID" value="GAJ28225.1"/>
    <property type="molecule type" value="Genomic_DNA"/>
</dbReference>
<dbReference type="Gene3D" id="3.90.1150.10">
    <property type="entry name" value="Aspartate Aminotransferase, domain 1"/>
    <property type="match status" value="1"/>
</dbReference>
<dbReference type="SUPFAM" id="SSF53383">
    <property type="entry name" value="PLP-dependent transferases"/>
    <property type="match status" value="1"/>
</dbReference>
<evidence type="ECO:0000313" key="14">
    <source>
        <dbReference type="EMBL" id="GAJ28225.1"/>
    </source>
</evidence>
<dbReference type="PROSITE" id="PS00599">
    <property type="entry name" value="AA_TRANSFER_CLASS_2"/>
    <property type="match status" value="1"/>
</dbReference>
<dbReference type="InterPro" id="IPR015424">
    <property type="entry name" value="PyrdxlP-dep_Trfase"/>
</dbReference>
<comment type="pathway">
    <text evidence="2">Cofactor biosynthesis; biotin biosynthesis.</text>
</comment>
<evidence type="ECO:0000256" key="6">
    <source>
        <dbReference type="ARBA" id="ARBA00022679"/>
    </source>
</evidence>
<comment type="catalytic activity">
    <reaction evidence="11">
        <text>6-carboxyhexanoyl-[ACP] + L-alanine + H(+) = (8S)-8-amino-7-oxononanoate + holo-[ACP] + CO2</text>
        <dbReference type="Rhea" id="RHEA:42288"/>
        <dbReference type="Rhea" id="RHEA-COMP:9685"/>
        <dbReference type="Rhea" id="RHEA-COMP:9955"/>
        <dbReference type="ChEBI" id="CHEBI:15378"/>
        <dbReference type="ChEBI" id="CHEBI:16526"/>
        <dbReference type="ChEBI" id="CHEBI:57972"/>
        <dbReference type="ChEBI" id="CHEBI:64479"/>
        <dbReference type="ChEBI" id="CHEBI:78846"/>
        <dbReference type="ChEBI" id="CHEBI:149468"/>
        <dbReference type="EC" id="2.3.1.47"/>
    </reaction>
</comment>
<dbReference type="GO" id="GO:0030170">
    <property type="term" value="F:pyridoxal phosphate binding"/>
    <property type="evidence" value="ECO:0007669"/>
    <property type="project" value="InterPro"/>
</dbReference>
<dbReference type="InterPro" id="IPR004839">
    <property type="entry name" value="Aminotransferase_I/II_large"/>
</dbReference>
<keyword evidence="7" id="KW-0093">Biotin biosynthesis</keyword>
<feature type="domain" description="Aminotransferase class I/classII large" evidence="13">
    <location>
        <begin position="44"/>
        <end position="387"/>
    </location>
</feature>
<evidence type="ECO:0000313" key="15">
    <source>
        <dbReference type="Proteomes" id="UP000019760"/>
    </source>
</evidence>
<dbReference type="GO" id="GO:0008710">
    <property type="term" value="F:8-amino-7-oxononanoate synthase activity"/>
    <property type="evidence" value="ECO:0007669"/>
    <property type="project" value="UniProtKB-EC"/>
</dbReference>
<evidence type="ECO:0000256" key="7">
    <source>
        <dbReference type="ARBA" id="ARBA00022756"/>
    </source>
</evidence>
<dbReference type="InterPro" id="IPR015421">
    <property type="entry name" value="PyrdxlP-dep_Trfase_major"/>
</dbReference>
<dbReference type="Proteomes" id="UP000019760">
    <property type="component" value="Unassembled WGS sequence"/>
</dbReference>
<reference evidence="14 15" key="2">
    <citation type="journal article" date="2014" name="FEMS Microbiol. Lett.">
        <title>Draft genomic DNA sequence of the facultatively methylotrophic bacterium Acidomonas methanolica type strain MB58.</title>
        <authorList>
            <person name="Higashiura N."/>
            <person name="Hadano H."/>
            <person name="Hirakawa H."/>
            <person name="Matsutani M."/>
            <person name="Takabe S."/>
            <person name="Matsushita K."/>
            <person name="Azuma Y."/>
        </authorList>
    </citation>
    <scope>NUCLEOTIDE SEQUENCE [LARGE SCALE GENOMIC DNA]</scope>
    <source>
        <strain evidence="14 15">MB58</strain>
    </source>
</reference>
<comment type="caution">
    <text evidence="14">The sequence shown here is derived from an EMBL/GenBank/DDBJ whole genome shotgun (WGS) entry which is preliminary data.</text>
</comment>
<evidence type="ECO:0000256" key="8">
    <source>
        <dbReference type="ARBA" id="ARBA00022898"/>
    </source>
</evidence>
<comment type="similarity">
    <text evidence="3">Belongs to the class-II pyridoxal-phosphate-dependent aminotransferase family. BioF subfamily.</text>
</comment>
<dbReference type="InterPro" id="IPR001917">
    <property type="entry name" value="Aminotrans_II_pyridoxalP_BS"/>
</dbReference>
<proteinExistence type="inferred from homology"/>
<evidence type="ECO:0000256" key="1">
    <source>
        <dbReference type="ARBA" id="ARBA00001933"/>
    </source>
</evidence>
<evidence type="ECO:0000256" key="2">
    <source>
        <dbReference type="ARBA" id="ARBA00004746"/>
    </source>
</evidence>
<gene>
    <name evidence="14" type="ORF">Amme_016_008</name>
</gene>
<evidence type="ECO:0000256" key="12">
    <source>
        <dbReference type="RuleBase" id="RU003693"/>
    </source>
</evidence>
<comment type="cofactor">
    <cofactor evidence="1 12">
        <name>pyridoxal 5'-phosphate</name>
        <dbReference type="ChEBI" id="CHEBI:597326"/>
    </cofactor>
</comment>
<protein>
    <recommendedName>
        <fullName evidence="5">8-amino-7-oxononanoate synthase</fullName>
        <ecNumber evidence="5">2.3.1.47</ecNumber>
    </recommendedName>
    <alternativeName>
        <fullName evidence="9">7-keto-8-amino-pelargonic acid synthase</fullName>
    </alternativeName>
    <alternativeName>
        <fullName evidence="10">8-amino-7-ketopelargonate synthase</fullName>
    </alternativeName>
</protein>
<name>A0A023D3A3_ACIMT</name>
<dbReference type="PANTHER" id="PTHR13693:SF100">
    <property type="entry name" value="8-AMINO-7-OXONONANOATE SYNTHASE"/>
    <property type="match status" value="1"/>
</dbReference>
<reference evidence="15" key="1">
    <citation type="journal article" date="2014" name="FEMS Microbiol. Lett.">
        <title>Draft Genomic DNA Sequence of the Facultatively Methylotrophic Bacterium Acidomonas methanolica type strain MB58.</title>
        <authorList>
            <person name="Higashiura N."/>
            <person name="Hadano H."/>
            <person name="Hirakawa H."/>
            <person name="Matsutani M."/>
            <person name="Takabe S."/>
            <person name="Matsushita K."/>
            <person name="Azuma Y."/>
        </authorList>
    </citation>
    <scope>NUCLEOTIDE SEQUENCE [LARGE SCALE GENOMIC DNA]</scope>
    <source>
        <strain evidence="15">MB58</strain>
    </source>
</reference>
<keyword evidence="15" id="KW-1185">Reference proteome</keyword>
<sequence>MTRFDPFFQHALNRLEATGLRRRLSPVRRTPGDPARLTRGGRVLLDLSSNDYLGLSAHPLLRERAAEWAGHFGAGARASRLVTGTFDLHEAIEAKLARFKGAEAALIFPSGWQANASVLPALLALSREVTGHDALVFTDRLNHASMHHGCAAAGVRQIRYRHNDLTHLATLLEARADTPGLRFILAETVFSMDGDRADVAGLRTLADRHEAFLYLDEAHATGVLGPRGAGLAAGSGVDLAMGTFSKALGAMGAYVAGSRVLCDYLVNRCSGFIYSTAPSPAMLGAIDAALDQVPGMEHERETLAGHGARLREILRSAGLDTGDSSTQIVPVILGDTQRALDAARRLEERGILALPIRPPTVPQGTARLRLALNAGLEDAQIEAVAQAVVEAAR</sequence>
<dbReference type="PANTHER" id="PTHR13693">
    <property type="entry name" value="CLASS II AMINOTRANSFERASE/8-AMINO-7-OXONONANOATE SYNTHASE"/>
    <property type="match status" value="1"/>
</dbReference>
<evidence type="ECO:0000256" key="5">
    <source>
        <dbReference type="ARBA" id="ARBA00013187"/>
    </source>
</evidence>
<dbReference type="RefSeq" id="WP_042056635.1">
    <property type="nucleotide sequence ID" value="NZ_BAND01000016.1"/>
</dbReference>
<keyword evidence="8 12" id="KW-0663">Pyridoxal phosphate</keyword>
<accession>A0A023D3A3</accession>
<evidence type="ECO:0000256" key="11">
    <source>
        <dbReference type="ARBA" id="ARBA00047715"/>
    </source>
</evidence>
<dbReference type="GO" id="GO:0009102">
    <property type="term" value="P:biotin biosynthetic process"/>
    <property type="evidence" value="ECO:0007669"/>
    <property type="project" value="UniProtKB-KW"/>
</dbReference>
<dbReference type="Gene3D" id="3.40.640.10">
    <property type="entry name" value="Type I PLP-dependent aspartate aminotransferase-like (Major domain)"/>
    <property type="match status" value="1"/>
</dbReference>
<dbReference type="EC" id="2.3.1.47" evidence="5"/>
<dbReference type="InterPro" id="IPR050087">
    <property type="entry name" value="AON_synthase_class-II"/>
</dbReference>
<evidence type="ECO:0000256" key="3">
    <source>
        <dbReference type="ARBA" id="ARBA00010008"/>
    </source>
</evidence>
<evidence type="ECO:0000259" key="13">
    <source>
        <dbReference type="Pfam" id="PF00155"/>
    </source>
</evidence>
<dbReference type="InterPro" id="IPR015422">
    <property type="entry name" value="PyrdxlP-dep_Trfase_small"/>
</dbReference>
<organism evidence="14 15">
    <name type="scientific">Acidomonas methanolica NBRC 104435</name>
    <dbReference type="NCBI Taxonomy" id="1231351"/>
    <lineage>
        <taxon>Bacteria</taxon>
        <taxon>Pseudomonadati</taxon>
        <taxon>Pseudomonadota</taxon>
        <taxon>Alphaproteobacteria</taxon>
        <taxon>Acetobacterales</taxon>
        <taxon>Acetobacteraceae</taxon>
        <taxon>Acidomonas</taxon>
    </lineage>
</organism>
<keyword evidence="6" id="KW-0808">Transferase</keyword>
<dbReference type="AlphaFoldDB" id="A0A023D3A3"/>
<dbReference type="OrthoDB" id="9807157at2"/>
<evidence type="ECO:0000256" key="9">
    <source>
        <dbReference type="ARBA" id="ARBA00032610"/>
    </source>
</evidence>
<evidence type="ECO:0000256" key="10">
    <source>
        <dbReference type="ARBA" id="ARBA00033381"/>
    </source>
</evidence>
<evidence type="ECO:0000256" key="4">
    <source>
        <dbReference type="ARBA" id="ARBA00011738"/>
    </source>
</evidence>
<comment type="subunit">
    <text evidence="4">Homodimer.</text>
</comment>
<dbReference type="Pfam" id="PF00155">
    <property type="entry name" value="Aminotran_1_2"/>
    <property type="match status" value="1"/>
</dbReference>